<dbReference type="InParanoid" id="S8DG78"/>
<evidence type="ECO:0000313" key="2">
    <source>
        <dbReference type="EMBL" id="EPS92586.1"/>
    </source>
</evidence>
<feature type="compositionally biased region" description="Acidic residues" evidence="1">
    <location>
        <begin position="506"/>
        <end position="515"/>
    </location>
</feature>
<reference evidence="2 3" key="1">
    <citation type="journal article" date="2012" name="Science">
        <title>The Paleozoic origin of enzymatic lignin decomposition reconstructed from 31 fungal genomes.</title>
        <authorList>
            <person name="Floudas D."/>
            <person name="Binder M."/>
            <person name="Riley R."/>
            <person name="Barry K."/>
            <person name="Blanchette R.A."/>
            <person name="Henrissat B."/>
            <person name="Martinez A.T."/>
            <person name="Otillar R."/>
            <person name="Spatafora J.W."/>
            <person name="Yadav J.S."/>
            <person name="Aerts A."/>
            <person name="Benoit I."/>
            <person name="Boyd A."/>
            <person name="Carlson A."/>
            <person name="Copeland A."/>
            <person name="Coutinho P.M."/>
            <person name="de Vries R.P."/>
            <person name="Ferreira P."/>
            <person name="Findley K."/>
            <person name="Foster B."/>
            <person name="Gaskell J."/>
            <person name="Glotzer D."/>
            <person name="Gorecki P."/>
            <person name="Heitman J."/>
            <person name="Hesse C."/>
            <person name="Hori C."/>
            <person name="Igarashi K."/>
            <person name="Jurgens J.A."/>
            <person name="Kallen N."/>
            <person name="Kersten P."/>
            <person name="Kohler A."/>
            <person name="Kuees U."/>
            <person name="Kumar T.K.A."/>
            <person name="Kuo A."/>
            <person name="LaButti K."/>
            <person name="Larrondo L.F."/>
            <person name="Lindquist E."/>
            <person name="Ling A."/>
            <person name="Lombard V."/>
            <person name="Lucas S."/>
            <person name="Lundell T."/>
            <person name="Martin R."/>
            <person name="McLaughlin D.J."/>
            <person name="Morgenstern I."/>
            <person name="Morin E."/>
            <person name="Murat C."/>
            <person name="Nagy L.G."/>
            <person name="Nolan M."/>
            <person name="Ohm R.A."/>
            <person name="Patyshakuliyeva A."/>
            <person name="Rokas A."/>
            <person name="Ruiz-Duenas F.J."/>
            <person name="Sabat G."/>
            <person name="Salamov A."/>
            <person name="Samejima M."/>
            <person name="Schmutz J."/>
            <person name="Slot J.C."/>
            <person name="St John F."/>
            <person name="Stenlid J."/>
            <person name="Sun H."/>
            <person name="Sun S."/>
            <person name="Syed K."/>
            <person name="Tsang A."/>
            <person name="Wiebenga A."/>
            <person name="Young D."/>
            <person name="Pisabarro A."/>
            <person name="Eastwood D.C."/>
            <person name="Martin F."/>
            <person name="Cullen D."/>
            <person name="Grigoriev I.V."/>
            <person name="Hibbett D.S."/>
        </authorList>
    </citation>
    <scope>NUCLEOTIDE SEQUENCE</scope>
    <source>
        <strain evidence="3">FP-58527</strain>
    </source>
</reference>
<sequence length="681" mass="76834">MKVDTIPERAPWRTTSLAFPDRPEEKHLVRYRDIIEAIKALLGNPSYAKQLVWRPRRVFKDASKKKQVFSEMWTGMWWNELQPYLPAGAAASPVIIATDKTQLTQFSGNKSAYPVYLTLGNIPRAIRRKPSEHACILLGYLPVSKISRKGLTKREHKARTQRIFHAAMRLIVKPLIKAGEEGIEVTSGDGCVRKVFPVLASYVADYPEQCLVTCSKYGTCPKCQCPADMLGEDQPAELRTSELTEEIISHAWDSGGGSPSAVEAECMMLDVSGGVKKPFWVGLPYADIHLSITPDVLHQLYQGVFKHLVSWCQDLLTSEELDNRLRCLPLAHGVRHFKNGISTLSQISGKERKEMACVLLACLVGKVSKETMLAFRSLLDFIYLAQYPTHDEDTLAYLDKALDTFHANKDVLIQLGIRSDFNIPKFHSLLHYTESIRLFGTTDNYNTEMFERLHIDFAKDAWRATNHRDEFPQMVRWITRNEKMALYESFQKERSLEEQAQNGLNSEEDDVEADEPAPLSEGPIAAVDVVDSTMGIAIAKYPPAPQQHLAAIQDHHHAPGFTTALAQYLNSLQPEELRLTRRELSQSWLPFTRLDVYHKYKFKPYSLHDGKEELDVIKAIPASGRTGRKDRFDTAIVLDTDEAESTGVEELGGSRFYSGFLKCFLRTKAAGLHLPGGLQDL</sequence>
<dbReference type="EMBL" id="KE504457">
    <property type="protein sequence ID" value="EPS92586.1"/>
    <property type="molecule type" value="Genomic_DNA"/>
</dbReference>
<dbReference type="InterPro" id="IPR041078">
    <property type="entry name" value="Plavaka"/>
</dbReference>
<accession>S8DG78</accession>
<dbReference type="STRING" id="743788.S8DG78"/>
<dbReference type="AlphaFoldDB" id="S8DG78"/>
<evidence type="ECO:0000313" key="3">
    <source>
        <dbReference type="Proteomes" id="UP000015241"/>
    </source>
</evidence>
<name>S8DG78_FOMSC</name>
<protein>
    <submittedName>
        <fullName evidence="2">Uncharacterized protein</fullName>
    </submittedName>
</protein>
<gene>
    <name evidence="2" type="ORF">FOMPIDRAFT_1056727</name>
</gene>
<dbReference type="Proteomes" id="UP000015241">
    <property type="component" value="Unassembled WGS sequence"/>
</dbReference>
<keyword evidence="3" id="KW-1185">Reference proteome</keyword>
<feature type="region of interest" description="Disordered" evidence="1">
    <location>
        <begin position="496"/>
        <end position="520"/>
    </location>
</feature>
<proteinExistence type="predicted"/>
<dbReference type="HOGENOM" id="CLU_006344_4_0_1"/>
<organism evidence="2 3">
    <name type="scientific">Fomitopsis schrenkii</name>
    <name type="common">Brown rot fungus</name>
    <dbReference type="NCBI Taxonomy" id="2126942"/>
    <lineage>
        <taxon>Eukaryota</taxon>
        <taxon>Fungi</taxon>
        <taxon>Dikarya</taxon>
        <taxon>Basidiomycota</taxon>
        <taxon>Agaricomycotina</taxon>
        <taxon>Agaricomycetes</taxon>
        <taxon>Polyporales</taxon>
        <taxon>Fomitopsis</taxon>
    </lineage>
</organism>
<evidence type="ECO:0000256" key="1">
    <source>
        <dbReference type="SAM" id="MobiDB-lite"/>
    </source>
</evidence>
<dbReference type="Pfam" id="PF18759">
    <property type="entry name" value="Plavaka"/>
    <property type="match status" value="1"/>
</dbReference>
<dbReference type="OrthoDB" id="2576233at2759"/>